<reference evidence="1" key="1">
    <citation type="submission" date="2016-10" db="EMBL/GenBank/DDBJ databases">
        <authorList>
            <person name="de Groot N.N."/>
        </authorList>
    </citation>
    <scope>NUCLEOTIDE SEQUENCE</scope>
</reference>
<organism evidence="1">
    <name type="scientific">hydrothermal vent metagenome</name>
    <dbReference type="NCBI Taxonomy" id="652676"/>
    <lineage>
        <taxon>unclassified sequences</taxon>
        <taxon>metagenomes</taxon>
        <taxon>ecological metagenomes</taxon>
    </lineage>
</organism>
<dbReference type="EMBL" id="FPHI01000008">
    <property type="protein sequence ID" value="SFV54565.1"/>
    <property type="molecule type" value="Genomic_DNA"/>
</dbReference>
<proteinExistence type="predicted"/>
<protein>
    <submittedName>
        <fullName evidence="1">Uncharacterized protein</fullName>
    </submittedName>
</protein>
<sequence>MMCERVKKLDEEGKRLDEKVKNFDEDIRKLKKIKKLLTHK</sequence>
<dbReference type="AlphaFoldDB" id="A0A1W1BM57"/>
<accession>A0A1W1BM57</accession>
<gene>
    <name evidence="1" type="ORF">MNB_SV-3-19</name>
</gene>
<name>A0A1W1BM57_9ZZZZ</name>
<evidence type="ECO:0000313" key="1">
    <source>
        <dbReference type="EMBL" id="SFV54565.1"/>
    </source>
</evidence>